<dbReference type="AlphaFoldDB" id="A0A9J6NZF4"/>
<sequence>MKYQINSNWDDNLYWERNLYRYIELYCESFCESQSIQRPKEEFSCNIDVDTERTIEYVELEYVCKYNDKECTINKVDIALIVEGEESEVQYLSQCPCKWDLNKKVSELKLVSTKSFNFECMRINVVYQDEYFKLEPGEKFPLPPNPTEISMISFEAKTSPGSISVIAVLETGSLIQRNFLKETPSMVIVTFFPKSVEGMQLMNTGNSVVFYRNLRTE</sequence>
<dbReference type="Proteomes" id="UP001056429">
    <property type="component" value="Unassembled WGS sequence"/>
</dbReference>
<reference evidence="1" key="2">
    <citation type="submission" date="2021-04" db="EMBL/GenBank/DDBJ databases">
        <authorList>
            <person name="Dong X."/>
        </authorList>
    </citation>
    <scope>NUCLEOTIDE SEQUENCE</scope>
    <source>
        <strain evidence="1">ZWT</strain>
    </source>
</reference>
<accession>A0A9J6NZF4</accession>
<dbReference type="RefSeq" id="WP_250857847.1">
    <property type="nucleotide sequence ID" value="NZ_JAGSOJ010000001.1"/>
</dbReference>
<reference evidence="1" key="1">
    <citation type="journal article" date="2021" name="mSystems">
        <title>Bacteria and Archaea Synergistically Convert Glycine Betaine to Biogenic Methane in the Formosa Cold Seep of the South China Sea.</title>
        <authorList>
            <person name="Li L."/>
            <person name="Zhang W."/>
            <person name="Zhang S."/>
            <person name="Song L."/>
            <person name="Sun Q."/>
            <person name="Zhang H."/>
            <person name="Xiang H."/>
            <person name="Dong X."/>
        </authorList>
    </citation>
    <scope>NUCLEOTIDE SEQUENCE</scope>
    <source>
        <strain evidence="1">ZWT</strain>
    </source>
</reference>
<evidence type="ECO:0000313" key="1">
    <source>
        <dbReference type="EMBL" id="MCM1988981.1"/>
    </source>
</evidence>
<dbReference type="EMBL" id="JAGSOJ010000001">
    <property type="protein sequence ID" value="MCM1988981.1"/>
    <property type="molecule type" value="Genomic_DNA"/>
</dbReference>
<protein>
    <submittedName>
        <fullName evidence="1">Uncharacterized protein</fullName>
    </submittedName>
</protein>
<proteinExistence type="predicted"/>
<gene>
    <name evidence="1" type="ORF">KDK92_04450</name>
</gene>
<evidence type="ECO:0000313" key="2">
    <source>
        <dbReference type="Proteomes" id="UP001056429"/>
    </source>
</evidence>
<keyword evidence="2" id="KW-1185">Reference proteome</keyword>
<name>A0A9J6NZF4_9CLOT</name>
<comment type="caution">
    <text evidence="1">The sequence shown here is derived from an EMBL/GenBank/DDBJ whole genome shotgun (WGS) entry which is preliminary data.</text>
</comment>
<organism evidence="1 2">
    <name type="scientific">Oceanirhabdus seepicola</name>
    <dbReference type="NCBI Taxonomy" id="2828781"/>
    <lineage>
        <taxon>Bacteria</taxon>
        <taxon>Bacillati</taxon>
        <taxon>Bacillota</taxon>
        <taxon>Clostridia</taxon>
        <taxon>Eubacteriales</taxon>
        <taxon>Clostridiaceae</taxon>
        <taxon>Oceanirhabdus</taxon>
    </lineage>
</organism>